<evidence type="ECO:0000313" key="3">
    <source>
        <dbReference type="Proteomes" id="UP000287969"/>
    </source>
</evidence>
<proteinExistence type="predicted"/>
<protein>
    <submittedName>
        <fullName evidence="2">Uncharacterized protein</fullName>
    </submittedName>
</protein>
<keyword evidence="3" id="KW-1185">Reference proteome</keyword>
<sequence length="126" mass="14640">MLDYLEYIVITLFMVSVIGYILAVVKEKILLKNNIILIDKKSVTQSHIEETDMKEFILDGFRIKSGDELKVFLKDNKKFEGIVIGAKKKEKSILMVTYGDEVKKFSVENIAKFKIISKYGKFFKEF</sequence>
<organism evidence="2 3">
    <name type="scientific">Acidilutibacter cellobiosedens</name>
    <dbReference type="NCBI Taxonomy" id="2507161"/>
    <lineage>
        <taxon>Bacteria</taxon>
        <taxon>Bacillati</taxon>
        <taxon>Bacillota</taxon>
        <taxon>Tissierellia</taxon>
        <taxon>Tissierellales</taxon>
        <taxon>Acidilutibacteraceae</taxon>
        <taxon>Acidilutibacter</taxon>
    </lineage>
</organism>
<dbReference type="EMBL" id="CP035282">
    <property type="protein sequence ID" value="QAT61533.1"/>
    <property type="molecule type" value="Genomic_DNA"/>
</dbReference>
<feature type="transmembrane region" description="Helical" evidence="1">
    <location>
        <begin position="6"/>
        <end position="25"/>
    </location>
</feature>
<keyword evidence="1" id="KW-0812">Transmembrane</keyword>
<evidence type="ECO:0000313" key="2">
    <source>
        <dbReference type="EMBL" id="QAT61533.1"/>
    </source>
</evidence>
<dbReference type="KEGG" id="spoa:EQM13_08045"/>
<evidence type="ECO:0000256" key="1">
    <source>
        <dbReference type="SAM" id="Phobius"/>
    </source>
</evidence>
<keyword evidence="1" id="KW-1133">Transmembrane helix</keyword>
<dbReference type="RefSeq" id="WP_114218810.1">
    <property type="nucleotide sequence ID" value="NZ_CP035282.1"/>
</dbReference>
<keyword evidence="1" id="KW-0472">Membrane</keyword>
<dbReference type="Proteomes" id="UP000287969">
    <property type="component" value="Chromosome"/>
</dbReference>
<gene>
    <name evidence="2" type="ORF">EQM13_08045</name>
</gene>
<accession>A0A410QBY0</accession>
<dbReference type="OrthoDB" id="1954971at2"/>
<dbReference type="AlphaFoldDB" id="A0A410QBY0"/>
<name>A0A410QBY0_9FIRM</name>
<reference evidence="3" key="1">
    <citation type="submission" date="2019-01" db="EMBL/GenBank/DDBJ databases">
        <title>Draft genomes of a novel of Sporanaerobacter strains.</title>
        <authorList>
            <person name="Ma S."/>
        </authorList>
    </citation>
    <scope>NUCLEOTIDE SEQUENCE [LARGE SCALE GENOMIC DNA]</scope>
    <source>
        <strain evidence="3">NJN-17</strain>
    </source>
</reference>